<sequence>MSTTGTTDHEAAGPWGARDGREAAGRLLRAATRSGAHLVAEAAALVQGWAVLADPIAGAVYSTPASAAADGVHAAAAPQEHPYCVQLPAAGAILVLAPAPTTPAEHTGHVAATTAALLEVRGQRAAELRGEQMRLHTTLIRLLLAGHTSVVTETLGRNTTTATETPGRDTATTGAGTGTGTGTGSLCGNRLTHVTVYRLAGADIPAAHQVLWRAVRPSLDPYADACTLLGRLDGELVVAELHHGGDDGRVLRLVSRVSERHRLLAGMAGPLPLAEMPTAHSGAAAARHSATPDRRIVPADAVGSSRLAPLLPTVPYARWAQSVLRPLAPAHRHLLLVWLRTGSKPRAAAALGLSAGTVRARIRELARLLGADLEDATAQAHLLLALRAPGPDDGGNAALPPGPPGPSGPDRLEALPDGLLDTEAVRSWAYGLVGGLEPHLRIALACWLRHHARTAPAAAELHVHRTTLTSWLGRCAEHLAQNLADATVRAELHLALRATRNGPDDPAALPRRGGRTYRRL</sequence>
<evidence type="ECO:0000256" key="1">
    <source>
        <dbReference type="SAM" id="MobiDB-lite"/>
    </source>
</evidence>
<accession>A0ABW2MGD5</accession>
<dbReference type="Pfam" id="PF13556">
    <property type="entry name" value="HTH_30"/>
    <property type="match status" value="2"/>
</dbReference>
<dbReference type="RefSeq" id="WP_319287363.1">
    <property type="nucleotide sequence ID" value="NZ_JBHTCK010000005.1"/>
</dbReference>
<dbReference type="Proteomes" id="UP001596509">
    <property type="component" value="Unassembled WGS sequence"/>
</dbReference>
<proteinExistence type="predicted"/>
<evidence type="ECO:0000313" key="4">
    <source>
        <dbReference type="Proteomes" id="UP001596509"/>
    </source>
</evidence>
<dbReference type="EMBL" id="JBHTCK010000005">
    <property type="protein sequence ID" value="MFC7352871.1"/>
    <property type="molecule type" value="Genomic_DNA"/>
</dbReference>
<dbReference type="InterPro" id="IPR042070">
    <property type="entry name" value="PucR_C-HTH_sf"/>
</dbReference>
<name>A0ABW2MGD5_9ACTN</name>
<keyword evidence="4" id="KW-1185">Reference proteome</keyword>
<dbReference type="PANTHER" id="PTHR33744">
    <property type="entry name" value="CARBOHYDRATE DIACID REGULATOR"/>
    <property type="match status" value="1"/>
</dbReference>
<feature type="region of interest" description="Disordered" evidence="1">
    <location>
        <begin position="500"/>
        <end position="520"/>
    </location>
</feature>
<gene>
    <name evidence="3" type="ORF">ACFQW9_19690</name>
</gene>
<feature type="region of interest" description="Disordered" evidence="1">
    <location>
        <begin position="392"/>
        <end position="413"/>
    </location>
</feature>
<reference evidence="4" key="1">
    <citation type="journal article" date="2019" name="Int. J. Syst. Evol. Microbiol.">
        <title>The Global Catalogue of Microorganisms (GCM) 10K type strain sequencing project: providing services to taxonomists for standard genome sequencing and annotation.</title>
        <authorList>
            <consortium name="The Broad Institute Genomics Platform"/>
            <consortium name="The Broad Institute Genome Sequencing Center for Infectious Disease"/>
            <person name="Wu L."/>
            <person name="Ma J."/>
        </authorList>
    </citation>
    <scope>NUCLEOTIDE SEQUENCE [LARGE SCALE GENOMIC DNA]</scope>
    <source>
        <strain evidence="4">ICMP 19430</strain>
    </source>
</reference>
<dbReference type="InterPro" id="IPR025736">
    <property type="entry name" value="PucR_C-HTH_dom"/>
</dbReference>
<feature type="domain" description="PucR C-terminal helix-turn-helix" evidence="2">
    <location>
        <begin position="334"/>
        <end position="388"/>
    </location>
</feature>
<dbReference type="Gene3D" id="1.10.10.2840">
    <property type="entry name" value="PucR C-terminal helix-turn-helix domain"/>
    <property type="match status" value="2"/>
</dbReference>
<comment type="caution">
    <text evidence="3">The sequence shown here is derived from an EMBL/GenBank/DDBJ whole genome shotgun (WGS) entry which is preliminary data.</text>
</comment>
<dbReference type="PANTHER" id="PTHR33744:SF1">
    <property type="entry name" value="DNA-BINDING TRANSCRIPTIONAL ACTIVATOR ADER"/>
    <property type="match status" value="1"/>
</dbReference>
<dbReference type="InterPro" id="IPR051448">
    <property type="entry name" value="CdaR-like_regulators"/>
</dbReference>
<evidence type="ECO:0000259" key="2">
    <source>
        <dbReference type="Pfam" id="PF13556"/>
    </source>
</evidence>
<feature type="domain" description="PucR C-terminal helix-turn-helix" evidence="2">
    <location>
        <begin position="443"/>
        <end position="498"/>
    </location>
</feature>
<protein>
    <submittedName>
        <fullName evidence="3">Helix-turn-helix domain-containing protein</fullName>
    </submittedName>
</protein>
<feature type="region of interest" description="Disordered" evidence="1">
    <location>
        <begin position="158"/>
        <end position="178"/>
    </location>
</feature>
<organism evidence="3 4">
    <name type="scientific">Streptomyces caviscabies</name>
    <dbReference type="NCBI Taxonomy" id="90079"/>
    <lineage>
        <taxon>Bacteria</taxon>
        <taxon>Bacillati</taxon>
        <taxon>Actinomycetota</taxon>
        <taxon>Actinomycetes</taxon>
        <taxon>Kitasatosporales</taxon>
        <taxon>Streptomycetaceae</taxon>
        <taxon>Streptomyces</taxon>
    </lineage>
</organism>
<evidence type="ECO:0000313" key="3">
    <source>
        <dbReference type="EMBL" id="MFC7352871.1"/>
    </source>
</evidence>